<dbReference type="Gene3D" id="3.30.950.10">
    <property type="entry name" value="Methyltransferase, Cobalt-precorrin-4 Transmethylase, Domain 2"/>
    <property type="match status" value="1"/>
</dbReference>
<gene>
    <name evidence="6" type="primary">rsmI</name>
    <name evidence="8" type="ORF">FHX50_000875</name>
</gene>
<reference evidence="8 9" key="1">
    <citation type="submission" date="2020-08" db="EMBL/GenBank/DDBJ databases">
        <title>Sequencing the genomes of 1000 actinobacteria strains.</title>
        <authorList>
            <person name="Klenk H.-P."/>
        </authorList>
    </citation>
    <scope>NUCLEOTIDE SEQUENCE [LARGE SCALE GENOMIC DNA]</scope>
    <source>
        <strain evidence="8 9">DSM 23040</strain>
    </source>
</reference>
<evidence type="ECO:0000256" key="5">
    <source>
        <dbReference type="ARBA" id="ARBA00022691"/>
    </source>
</evidence>
<dbReference type="FunFam" id="3.30.950.10:FF:000002">
    <property type="entry name" value="Ribosomal RNA small subunit methyltransferase I"/>
    <property type="match status" value="1"/>
</dbReference>
<dbReference type="CDD" id="cd11648">
    <property type="entry name" value="RsmI"/>
    <property type="match status" value="1"/>
</dbReference>
<dbReference type="Pfam" id="PF00590">
    <property type="entry name" value="TP_methylase"/>
    <property type="match status" value="1"/>
</dbReference>
<dbReference type="InterPro" id="IPR014777">
    <property type="entry name" value="4pyrrole_Mease_sub1"/>
</dbReference>
<dbReference type="PANTHER" id="PTHR46111:SF1">
    <property type="entry name" value="RIBOSOMAL RNA SMALL SUBUNIT METHYLTRANSFERASE I"/>
    <property type="match status" value="1"/>
</dbReference>
<keyword evidence="2 6" id="KW-0698">rRNA processing</keyword>
<dbReference type="Proteomes" id="UP000568050">
    <property type="component" value="Unassembled WGS sequence"/>
</dbReference>
<dbReference type="InterPro" id="IPR014776">
    <property type="entry name" value="4pyrrole_Mease_sub2"/>
</dbReference>
<evidence type="ECO:0000256" key="3">
    <source>
        <dbReference type="ARBA" id="ARBA00022603"/>
    </source>
</evidence>
<dbReference type="FunFam" id="3.40.1010.10:FF:000007">
    <property type="entry name" value="Ribosomal RNA small subunit methyltransferase I"/>
    <property type="match status" value="1"/>
</dbReference>
<comment type="caution">
    <text evidence="8">The sequence shown here is derived from an EMBL/GenBank/DDBJ whole genome shotgun (WGS) entry which is preliminary data.</text>
</comment>
<dbReference type="GO" id="GO:0070677">
    <property type="term" value="F:rRNA (cytosine-2'-O-)-methyltransferase activity"/>
    <property type="evidence" value="ECO:0007669"/>
    <property type="project" value="UniProtKB-UniRule"/>
</dbReference>
<name>A0A839QYZ8_9MICO</name>
<evidence type="ECO:0000259" key="7">
    <source>
        <dbReference type="Pfam" id="PF00590"/>
    </source>
</evidence>
<keyword evidence="3 6" id="KW-0489">Methyltransferase</keyword>
<dbReference type="Gene3D" id="3.40.1010.10">
    <property type="entry name" value="Cobalt-precorrin-4 Transmethylase, Domain 1"/>
    <property type="match status" value="1"/>
</dbReference>
<keyword evidence="5 6" id="KW-0949">S-adenosyl-L-methionine</keyword>
<keyword evidence="1 6" id="KW-0963">Cytoplasm</keyword>
<dbReference type="PIRSF" id="PIRSF005917">
    <property type="entry name" value="MTase_YraL"/>
    <property type="match status" value="1"/>
</dbReference>
<evidence type="ECO:0000256" key="2">
    <source>
        <dbReference type="ARBA" id="ARBA00022552"/>
    </source>
</evidence>
<protein>
    <recommendedName>
        <fullName evidence="6">Ribosomal RNA small subunit methyltransferase I</fullName>
        <ecNumber evidence="6">2.1.1.198</ecNumber>
    </recommendedName>
    <alternativeName>
        <fullName evidence="6">16S rRNA 2'-O-ribose C1402 methyltransferase</fullName>
    </alternativeName>
    <alternativeName>
        <fullName evidence="6">rRNA (cytidine-2'-O-)-methyltransferase RsmI</fullName>
    </alternativeName>
</protein>
<keyword evidence="9" id="KW-1185">Reference proteome</keyword>
<dbReference type="EMBL" id="JACHWP010000001">
    <property type="protein sequence ID" value="MBB3022627.1"/>
    <property type="molecule type" value="Genomic_DNA"/>
</dbReference>
<evidence type="ECO:0000256" key="1">
    <source>
        <dbReference type="ARBA" id="ARBA00022490"/>
    </source>
</evidence>
<feature type="domain" description="Tetrapyrrole methylase" evidence="7">
    <location>
        <begin position="26"/>
        <end position="227"/>
    </location>
</feature>
<accession>A0A839QYZ8</accession>
<comment type="similarity">
    <text evidence="6">Belongs to the methyltransferase superfamily. RsmI family.</text>
</comment>
<keyword evidence="4 6" id="KW-0808">Transferase</keyword>
<dbReference type="InterPro" id="IPR035996">
    <property type="entry name" value="4pyrrol_Methylase_sf"/>
</dbReference>
<proteinExistence type="inferred from homology"/>
<evidence type="ECO:0000313" key="9">
    <source>
        <dbReference type="Proteomes" id="UP000568050"/>
    </source>
</evidence>
<dbReference type="GO" id="GO:0005737">
    <property type="term" value="C:cytoplasm"/>
    <property type="evidence" value="ECO:0007669"/>
    <property type="project" value="UniProtKB-SubCell"/>
</dbReference>
<dbReference type="AlphaFoldDB" id="A0A839QYZ8"/>
<dbReference type="NCBIfam" id="TIGR00096">
    <property type="entry name" value="16S rRNA (cytidine(1402)-2'-O)-methyltransferase"/>
    <property type="match status" value="1"/>
</dbReference>
<dbReference type="EC" id="2.1.1.198" evidence="6"/>
<organism evidence="8 9">
    <name type="scientific">Helcobacillus massiliensis</name>
    <dbReference type="NCBI Taxonomy" id="521392"/>
    <lineage>
        <taxon>Bacteria</taxon>
        <taxon>Bacillati</taxon>
        <taxon>Actinomycetota</taxon>
        <taxon>Actinomycetes</taxon>
        <taxon>Micrococcales</taxon>
        <taxon>Dermabacteraceae</taxon>
        <taxon>Helcobacillus</taxon>
    </lineage>
</organism>
<comment type="catalytic activity">
    <reaction evidence="6">
        <text>cytidine(1402) in 16S rRNA + S-adenosyl-L-methionine = 2'-O-methylcytidine(1402) in 16S rRNA + S-adenosyl-L-homocysteine + H(+)</text>
        <dbReference type="Rhea" id="RHEA:42924"/>
        <dbReference type="Rhea" id="RHEA-COMP:10285"/>
        <dbReference type="Rhea" id="RHEA-COMP:10286"/>
        <dbReference type="ChEBI" id="CHEBI:15378"/>
        <dbReference type="ChEBI" id="CHEBI:57856"/>
        <dbReference type="ChEBI" id="CHEBI:59789"/>
        <dbReference type="ChEBI" id="CHEBI:74495"/>
        <dbReference type="ChEBI" id="CHEBI:82748"/>
        <dbReference type="EC" id="2.1.1.198"/>
    </reaction>
</comment>
<dbReference type="InterPro" id="IPR000878">
    <property type="entry name" value="4pyrrol_Mease"/>
</dbReference>
<sequence length="305" mass="32364">MSDETAGQSGSSAPVGADAVLTPGVLTLAATPIGNPLDATVRLTRALREADLIAAEDTRRLKRLATALGIRLDATTVSYHEHNEEQRTDRLLRAAAEGQRVLIVTDAGMPVVSDPGFRAVRAALETGCPVDVLPGPSAPVTALAHTGIAPDRFAFEGFLPRRPGQRTAALQRIAADDRTLIFFESPRRTALTLAAMREAFGADRSAAVCRELTKTHQEIKRGTLAELTDWAEAHEVLGEVVIVVEGAGPEDAAAHAAAQAADPMDLLRELVADGTRLKDAAKQVAAQVPGVRSRDLYEQALAEKH</sequence>
<dbReference type="RefSeq" id="WP_183374830.1">
    <property type="nucleotide sequence ID" value="NZ_CBCSFZ010000019.1"/>
</dbReference>
<evidence type="ECO:0000313" key="8">
    <source>
        <dbReference type="EMBL" id="MBB3022627.1"/>
    </source>
</evidence>
<comment type="function">
    <text evidence="6">Catalyzes the 2'-O-methylation of the ribose of cytidine 1402 (C1402) in 16S rRNA.</text>
</comment>
<evidence type="ECO:0000256" key="6">
    <source>
        <dbReference type="HAMAP-Rule" id="MF_01877"/>
    </source>
</evidence>
<evidence type="ECO:0000256" key="4">
    <source>
        <dbReference type="ARBA" id="ARBA00022679"/>
    </source>
</evidence>
<dbReference type="HAMAP" id="MF_01877">
    <property type="entry name" value="16SrRNA_methyltr_I"/>
    <property type="match status" value="1"/>
</dbReference>
<dbReference type="InterPro" id="IPR008189">
    <property type="entry name" value="rRNA_ssu_MeTfrase_I"/>
</dbReference>
<comment type="subcellular location">
    <subcellularLocation>
        <location evidence="6">Cytoplasm</location>
    </subcellularLocation>
</comment>
<dbReference type="SUPFAM" id="SSF53790">
    <property type="entry name" value="Tetrapyrrole methylase"/>
    <property type="match status" value="1"/>
</dbReference>
<dbReference type="PANTHER" id="PTHR46111">
    <property type="entry name" value="RIBOSOMAL RNA SMALL SUBUNIT METHYLTRANSFERASE I"/>
    <property type="match status" value="1"/>
</dbReference>